<dbReference type="GO" id="GO:0003677">
    <property type="term" value="F:DNA binding"/>
    <property type="evidence" value="ECO:0007669"/>
    <property type="project" value="UniProtKB-KW"/>
</dbReference>
<dbReference type="InterPro" id="IPR050807">
    <property type="entry name" value="TransReg_Diox_bact_type"/>
</dbReference>
<feature type="domain" description="HTH cro/C1-type" evidence="3">
    <location>
        <begin position="71"/>
        <end position="125"/>
    </location>
</feature>
<dbReference type="Proteomes" id="UP000274327">
    <property type="component" value="Unassembled WGS sequence"/>
</dbReference>
<evidence type="ECO:0000256" key="2">
    <source>
        <dbReference type="SAM" id="MobiDB-lite"/>
    </source>
</evidence>
<dbReference type="InterPro" id="IPR010982">
    <property type="entry name" value="Lambda_DNA-bd_dom_sf"/>
</dbReference>
<proteinExistence type="predicted"/>
<feature type="compositionally biased region" description="Low complexity" evidence="2">
    <location>
        <begin position="35"/>
        <end position="56"/>
    </location>
</feature>
<dbReference type="SMART" id="SM00530">
    <property type="entry name" value="HTH_XRE"/>
    <property type="match status" value="1"/>
</dbReference>
<dbReference type="PANTHER" id="PTHR46797:SF1">
    <property type="entry name" value="METHYLPHOSPHONATE SYNTHASE"/>
    <property type="match status" value="1"/>
</dbReference>
<feature type="compositionally biased region" description="Basic and acidic residues" evidence="2">
    <location>
        <begin position="186"/>
        <end position="195"/>
    </location>
</feature>
<dbReference type="PROSITE" id="PS50943">
    <property type="entry name" value="HTH_CROC1"/>
    <property type="match status" value="1"/>
</dbReference>
<dbReference type="RefSeq" id="WP_126986029.1">
    <property type="nucleotide sequence ID" value="NZ_ML133853.1"/>
</dbReference>
<organism evidence="4 5">
    <name type="scientific">Brachybacterium paraconglomeratum</name>
    <dbReference type="NCBI Taxonomy" id="173362"/>
    <lineage>
        <taxon>Bacteria</taxon>
        <taxon>Bacillati</taxon>
        <taxon>Actinomycetota</taxon>
        <taxon>Actinomycetes</taxon>
        <taxon>Micrococcales</taxon>
        <taxon>Dermabacteraceae</taxon>
        <taxon>Brachybacterium</taxon>
    </lineage>
</organism>
<dbReference type="GO" id="GO:0003700">
    <property type="term" value="F:DNA-binding transcription factor activity"/>
    <property type="evidence" value="ECO:0007669"/>
    <property type="project" value="TreeGrafter"/>
</dbReference>
<feature type="region of interest" description="Disordered" evidence="2">
    <location>
        <begin position="1"/>
        <end position="61"/>
    </location>
</feature>
<dbReference type="GeneID" id="78120751"/>
<accession>A0A3R8QWI0</accession>
<dbReference type="Pfam" id="PF01381">
    <property type="entry name" value="HTH_3"/>
    <property type="match status" value="1"/>
</dbReference>
<sequence length="557" mass="60494">MTAQPRTSGRRPDDAARRLAAGAPGSGTGGRRPAGRPSPAADGPAPGAPAPGALAPDPDDDVDPLLIGRRIRAARTARGLSLAELAAALDRAPSQLSVIENGKRELRLGELRRIARVLEVGVEDLLDPEPPSRRAALEIALEKAQAGALYQGLGLPDLPVRKSLSDAAIETILTLHEELRRLHEQRAATPEEARRVNGQLRQEQSEAGNYYPALEETARELLARIGHSGGPLSHRKVSLLAEELGFSLHSVPDLPHSARSITDASSMRIYLPLGRDAADPRTTVLQALAAHVLGMDEPADYGELLRQRVEVNYLAAAMLVPEAGASELLQRAKAQRELSVEDLRDEFAVTYELAAHRFTNLATHHLDIPVHFLKVHSSGAIVKAYQNDHVRFPTDALGAVEGQLVCRWWSARRVFRSEDRMRQYSQYTDKPGGTYWCTSRIESGSGGEFSISVGTDFAHTKWFRGRETSVRHSSSCPDPDCCRRPAPELVERWHGSVWPVARLHASLLAAMPTGTFTGVDRVAMLEFLERHAPSTEGKTSGEPKGGAGPASSVPPRR</sequence>
<protein>
    <submittedName>
        <fullName evidence="4">XRE family transcriptional regulator</fullName>
    </submittedName>
</protein>
<dbReference type="Gene3D" id="1.10.260.40">
    <property type="entry name" value="lambda repressor-like DNA-binding domains"/>
    <property type="match status" value="1"/>
</dbReference>
<dbReference type="EMBL" id="QOCI01000003">
    <property type="protein sequence ID" value="RRR19350.1"/>
    <property type="molecule type" value="Genomic_DNA"/>
</dbReference>
<comment type="caution">
    <text evidence="4">The sequence shown here is derived from an EMBL/GenBank/DDBJ whole genome shotgun (WGS) entry which is preliminary data.</text>
</comment>
<dbReference type="InterPro" id="IPR001387">
    <property type="entry name" value="Cro/C1-type_HTH"/>
</dbReference>
<feature type="region of interest" description="Disordered" evidence="2">
    <location>
        <begin position="531"/>
        <end position="557"/>
    </location>
</feature>
<dbReference type="AlphaFoldDB" id="A0A3R8QWI0"/>
<feature type="region of interest" description="Disordered" evidence="2">
    <location>
        <begin position="186"/>
        <end position="210"/>
    </location>
</feature>
<dbReference type="GO" id="GO:0005829">
    <property type="term" value="C:cytosol"/>
    <property type="evidence" value="ECO:0007669"/>
    <property type="project" value="TreeGrafter"/>
</dbReference>
<keyword evidence="1" id="KW-0238">DNA-binding</keyword>
<keyword evidence="5" id="KW-1185">Reference proteome</keyword>
<dbReference type="SUPFAM" id="SSF47413">
    <property type="entry name" value="lambda repressor-like DNA-binding domains"/>
    <property type="match status" value="1"/>
</dbReference>
<evidence type="ECO:0000313" key="4">
    <source>
        <dbReference type="EMBL" id="RRR19350.1"/>
    </source>
</evidence>
<gene>
    <name evidence="4" type="ORF">DS079_06920</name>
</gene>
<evidence type="ECO:0000313" key="5">
    <source>
        <dbReference type="Proteomes" id="UP000274327"/>
    </source>
</evidence>
<name>A0A3R8QWI0_9MICO</name>
<reference evidence="4 5" key="1">
    <citation type="submission" date="2018-07" db="EMBL/GenBank/DDBJ databases">
        <title>Brachybacteriurn paraconglorneratum KCTC 9916.</title>
        <authorList>
            <person name="Li Y."/>
        </authorList>
    </citation>
    <scope>NUCLEOTIDE SEQUENCE [LARGE SCALE GENOMIC DNA]</scope>
    <source>
        <strain evidence="4 5">KCTC 9916</strain>
    </source>
</reference>
<evidence type="ECO:0000256" key="1">
    <source>
        <dbReference type="ARBA" id="ARBA00023125"/>
    </source>
</evidence>
<evidence type="ECO:0000259" key="3">
    <source>
        <dbReference type="PROSITE" id="PS50943"/>
    </source>
</evidence>
<dbReference type="PANTHER" id="PTHR46797">
    <property type="entry name" value="HTH-TYPE TRANSCRIPTIONAL REGULATOR"/>
    <property type="match status" value="1"/>
</dbReference>